<dbReference type="EMBL" id="JAHLFP010000059">
    <property type="protein sequence ID" value="MBU3806594.1"/>
    <property type="molecule type" value="Genomic_DNA"/>
</dbReference>
<sequence length="371" mass="40506">MTSTPVQQRVLYVQDEENLLGPVLQLYQNEMGVSIQPAGEQQPGLSVVYQQPTGRTAVNLSESCPLLMTALNQLEQQDCYGIPVGQGQYGYLADVSQLRALLGEKFQMEHLRRASWQEWVEFVRVVQQWIAQPSKQKVVLAGHTYWLAEQASEPLASLAGVFTLAGETAYSDQVLTPVLGTVWQTPEQVANRGKDTAQISQSLGALVQLIGLESVALADASGAVQPQSLPQITREGALQAFAEGRALFYRTSTSEKTLLSPEKAEQVELFAVKFPFEESLLSGEGLTMEQLQKPVSTGAAWLTVSAEGSPEQQKEAQALLRWAYTHQQAASLAPQLATAGEDTLVDLSQALSDYVRQDVQRQADTLLTTAQ</sequence>
<evidence type="ECO:0000313" key="2">
    <source>
        <dbReference type="Proteomes" id="UP000713596"/>
    </source>
</evidence>
<dbReference type="Proteomes" id="UP000713596">
    <property type="component" value="Unassembled WGS sequence"/>
</dbReference>
<evidence type="ECO:0000313" key="1">
    <source>
        <dbReference type="EMBL" id="MBU3806594.1"/>
    </source>
</evidence>
<dbReference type="AlphaFoldDB" id="A0A948T3C7"/>
<reference evidence="1" key="2">
    <citation type="submission" date="2021-04" db="EMBL/GenBank/DDBJ databases">
        <authorList>
            <person name="Gilroy R."/>
        </authorList>
    </citation>
    <scope>NUCLEOTIDE SEQUENCE</scope>
    <source>
        <strain evidence="1">B5_2728</strain>
    </source>
</reference>
<proteinExistence type="predicted"/>
<gene>
    <name evidence="1" type="ORF">H9882_06865</name>
</gene>
<protein>
    <submittedName>
        <fullName evidence="1">Extracellular solute-binding protein</fullName>
    </submittedName>
</protein>
<accession>A0A948T3C7</accession>
<name>A0A948T3C7_9FIRM</name>
<comment type="caution">
    <text evidence="1">The sequence shown here is derived from an EMBL/GenBank/DDBJ whole genome shotgun (WGS) entry which is preliminary data.</text>
</comment>
<organism evidence="1 2">
    <name type="scientific">Candidatus Allofournierella pullistercoris</name>
    <dbReference type="NCBI Taxonomy" id="2838597"/>
    <lineage>
        <taxon>Bacteria</taxon>
        <taxon>Bacillati</taxon>
        <taxon>Bacillota</taxon>
        <taxon>Clostridia</taxon>
        <taxon>Eubacteriales</taxon>
        <taxon>Oscillospiraceae</taxon>
        <taxon>Allofournierella</taxon>
    </lineage>
</organism>
<reference evidence="1" key="1">
    <citation type="journal article" date="2021" name="PeerJ">
        <title>Extensive microbial diversity within the chicken gut microbiome revealed by metagenomics and culture.</title>
        <authorList>
            <person name="Gilroy R."/>
            <person name="Ravi A."/>
            <person name="Getino M."/>
            <person name="Pursley I."/>
            <person name="Horton D.L."/>
            <person name="Alikhan N.F."/>
            <person name="Baker D."/>
            <person name="Gharbi K."/>
            <person name="Hall N."/>
            <person name="Watson M."/>
            <person name="Adriaenssens E.M."/>
            <person name="Foster-Nyarko E."/>
            <person name="Jarju S."/>
            <person name="Secka A."/>
            <person name="Antonio M."/>
            <person name="Oren A."/>
            <person name="Chaudhuri R.R."/>
            <person name="La Ragione R."/>
            <person name="Hildebrand F."/>
            <person name="Pallen M.J."/>
        </authorList>
    </citation>
    <scope>NUCLEOTIDE SEQUENCE</scope>
    <source>
        <strain evidence="1">B5_2728</strain>
    </source>
</reference>